<evidence type="ECO:0000313" key="2">
    <source>
        <dbReference type="EMBL" id="KAF5830510.1"/>
    </source>
</evidence>
<sequence>MALLNKSTVKASAMSRRSGLVCQASARPTSLIKQTTGAVLSGVTAGILAASPAHAVGVDFAQAPQTTSSPVHLDFKVDGMAVKPASEGLIPNTGHFHINIDDGPSPEGVAIPFDAKHIHYGKGQTSADVEVPKGEHKLTLQFANANHESYGPEYAITITVTVK</sequence>
<dbReference type="Proteomes" id="UP000815325">
    <property type="component" value="Unassembled WGS sequence"/>
</dbReference>
<proteinExistence type="predicted"/>
<gene>
    <name evidence="2" type="ORF">DUNSADRAFT_14513</name>
</gene>
<evidence type="ECO:0000313" key="3">
    <source>
        <dbReference type="Proteomes" id="UP000815325"/>
    </source>
</evidence>
<dbReference type="InterPro" id="IPR025512">
    <property type="entry name" value="DUF4399"/>
</dbReference>
<feature type="domain" description="DUF4399" evidence="1">
    <location>
        <begin position="74"/>
        <end position="163"/>
    </location>
</feature>
<protein>
    <recommendedName>
        <fullName evidence="1">DUF4399 domain-containing protein</fullName>
    </recommendedName>
</protein>
<organism evidence="2 3">
    <name type="scientific">Dunaliella salina</name>
    <name type="common">Green alga</name>
    <name type="synonym">Protococcus salinus</name>
    <dbReference type="NCBI Taxonomy" id="3046"/>
    <lineage>
        <taxon>Eukaryota</taxon>
        <taxon>Viridiplantae</taxon>
        <taxon>Chlorophyta</taxon>
        <taxon>core chlorophytes</taxon>
        <taxon>Chlorophyceae</taxon>
        <taxon>CS clade</taxon>
        <taxon>Chlamydomonadales</taxon>
        <taxon>Dunaliellaceae</taxon>
        <taxon>Dunaliella</taxon>
    </lineage>
</organism>
<reference evidence="2" key="1">
    <citation type="submission" date="2017-08" db="EMBL/GenBank/DDBJ databases">
        <authorList>
            <person name="Polle J.E."/>
            <person name="Barry K."/>
            <person name="Cushman J."/>
            <person name="Schmutz J."/>
            <person name="Tran D."/>
            <person name="Hathwaick L.T."/>
            <person name="Yim W.C."/>
            <person name="Jenkins J."/>
            <person name="Mckie-Krisberg Z.M."/>
            <person name="Prochnik S."/>
            <person name="Lindquist E."/>
            <person name="Dockter R.B."/>
            <person name="Adam C."/>
            <person name="Molina H."/>
            <person name="Bunkerborg J."/>
            <person name="Jin E."/>
            <person name="Buchheim M."/>
            <person name="Magnuson J."/>
        </authorList>
    </citation>
    <scope>NUCLEOTIDE SEQUENCE</scope>
    <source>
        <strain evidence="2">CCAP 19/18</strain>
    </source>
</reference>
<keyword evidence="3" id="KW-1185">Reference proteome</keyword>
<dbReference type="Pfam" id="PF14347">
    <property type="entry name" value="DUF4399"/>
    <property type="match status" value="1"/>
</dbReference>
<name>A0ABQ7G7D7_DUNSA</name>
<accession>A0ABQ7G7D7</accession>
<comment type="caution">
    <text evidence="2">The sequence shown here is derived from an EMBL/GenBank/DDBJ whole genome shotgun (WGS) entry which is preliminary data.</text>
</comment>
<dbReference type="EMBL" id="MU070035">
    <property type="protein sequence ID" value="KAF5830510.1"/>
    <property type="molecule type" value="Genomic_DNA"/>
</dbReference>
<evidence type="ECO:0000259" key="1">
    <source>
        <dbReference type="Pfam" id="PF14347"/>
    </source>
</evidence>